<organism evidence="9 10">
    <name type="scientific">Chloropicon roscoffensis</name>
    <dbReference type="NCBI Taxonomy" id="1461544"/>
    <lineage>
        <taxon>Eukaryota</taxon>
        <taxon>Viridiplantae</taxon>
        <taxon>Chlorophyta</taxon>
        <taxon>Chloropicophyceae</taxon>
        <taxon>Chloropicales</taxon>
        <taxon>Chloropicaceae</taxon>
        <taxon>Chloropicon</taxon>
    </lineage>
</organism>
<evidence type="ECO:0000256" key="1">
    <source>
        <dbReference type="ARBA" id="ARBA00004370"/>
    </source>
</evidence>
<dbReference type="Proteomes" id="UP001472866">
    <property type="component" value="Chromosome 02"/>
</dbReference>
<dbReference type="EMBL" id="CP151502">
    <property type="protein sequence ID" value="WZN60029.1"/>
    <property type="molecule type" value="Genomic_DNA"/>
</dbReference>
<comment type="subcellular location">
    <subcellularLocation>
        <location evidence="1">Membrane</location>
    </subcellularLocation>
</comment>
<dbReference type="InterPro" id="IPR001849">
    <property type="entry name" value="PH_domain"/>
</dbReference>
<dbReference type="SUPFAM" id="SSF49562">
    <property type="entry name" value="C2 domain (Calcium/lipid-binding domain, CaLB)"/>
    <property type="match status" value="1"/>
</dbReference>
<evidence type="ECO:0000256" key="4">
    <source>
        <dbReference type="ARBA" id="ARBA00023136"/>
    </source>
</evidence>
<dbReference type="Gene3D" id="2.60.40.150">
    <property type="entry name" value="C2 domain"/>
    <property type="match status" value="1"/>
</dbReference>
<reference evidence="9 10" key="1">
    <citation type="submission" date="2024-03" db="EMBL/GenBank/DDBJ databases">
        <title>Complete genome sequence of the green alga Chloropicon roscoffensis RCC1871.</title>
        <authorList>
            <person name="Lemieux C."/>
            <person name="Pombert J.-F."/>
            <person name="Otis C."/>
            <person name="Turmel M."/>
        </authorList>
    </citation>
    <scope>NUCLEOTIDE SEQUENCE [LARGE SCALE GENOMIC DNA]</scope>
    <source>
        <strain evidence="9 10">RCC1871</strain>
    </source>
</reference>
<dbReference type="GO" id="GO:0016020">
    <property type="term" value="C:membrane"/>
    <property type="evidence" value="ECO:0007669"/>
    <property type="project" value="UniProtKB-SubCell"/>
</dbReference>
<evidence type="ECO:0000259" key="8">
    <source>
        <dbReference type="PROSITE" id="PS51778"/>
    </source>
</evidence>
<feature type="domain" description="VASt" evidence="8">
    <location>
        <begin position="24"/>
        <end position="197"/>
    </location>
</feature>
<keyword evidence="2" id="KW-0812">Transmembrane</keyword>
<evidence type="ECO:0000256" key="2">
    <source>
        <dbReference type="ARBA" id="ARBA00022692"/>
    </source>
</evidence>
<feature type="domain" description="C2" evidence="7">
    <location>
        <begin position="356"/>
        <end position="484"/>
    </location>
</feature>
<protein>
    <recommendedName>
        <fullName evidence="11">PH domain-containing protein</fullName>
    </recommendedName>
</protein>
<evidence type="ECO:0000313" key="10">
    <source>
        <dbReference type="Proteomes" id="UP001472866"/>
    </source>
</evidence>
<keyword evidence="3" id="KW-1133">Transmembrane helix</keyword>
<evidence type="ECO:0000256" key="5">
    <source>
        <dbReference type="SAM" id="MobiDB-lite"/>
    </source>
</evidence>
<sequence length="579" mass="65561">MEDVELGNSLEEDRVALESRQENSDAVVLDAAYDVPWSKIRDLVFLDRAEDGVYNAFLREMSYFDIKVGDFGQEGQRERVVSFKISSPMGSVGPKEVDAEDTQIIVLENACGLIMESSCKTSKVMYSNSFRVCVQHKVMQTADSPQRCRLRCTLHVNFIKSVMGMIKKQIRTETVKQMHRKYSMLSDCINRALAPGSNPPAAEVNGNLSTTPSLDADGPGPTPAGEPAGTSLGHRRNVSSTNLQRDTSKSESKVTGWLLKRSNTLRKWNTRYCEFNFASGRFEWRKRPDDMEPNGFMMINRFTEIQNKGLQRGVQPHGMEECGFIILYENKKYHFSADTERASTMWCTAMKEYVQKCTSVLVNKRTSFDDSPTMMVQFSLGEAVDLHHLQVHLDDEKKSERRAYFRMSVGHHIKRSKTVRTGKSTCGAWNQTFCFPIVIDENPELHIKGEECFGDGPYEMGKAIGMCSLPLWAFPPDQPVKFWACLRSSGHISSPISGKVQVHLLITETVHDWEDRDSGDLFHEPVSLNSTSVKEGTDEMRENSRKENHSLLSLLCCGLRKGRKPAEQKYQLLEDLDDL</sequence>
<evidence type="ECO:0000313" key="9">
    <source>
        <dbReference type="EMBL" id="WZN60029.1"/>
    </source>
</evidence>
<keyword evidence="10" id="KW-1185">Reference proteome</keyword>
<dbReference type="Pfam" id="PF00168">
    <property type="entry name" value="C2"/>
    <property type="match status" value="1"/>
</dbReference>
<feature type="region of interest" description="Disordered" evidence="5">
    <location>
        <begin position="199"/>
        <end position="254"/>
    </location>
</feature>
<dbReference type="Gene3D" id="2.30.29.30">
    <property type="entry name" value="Pleckstrin-homology domain (PH domain)/Phosphotyrosine-binding domain (PTB)"/>
    <property type="match status" value="1"/>
</dbReference>
<dbReference type="Pfam" id="PF16016">
    <property type="entry name" value="VASt"/>
    <property type="match status" value="1"/>
</dbReference>
<evidence type="ECO:0008006" key="11">
    <source>
        <dbReference type="Google" id="ProtNLM"/>
    </source>
</evidence>
<keyword evidence="4" id="KW-0472">Membrane</keyword>
<dbReference type="PROSITE" id="PS51778">
    <property type="entry name" value="VAST"/>
    <property type="match status" value="1"/>
</dbReference>
<name>A0AAX4P1J6_9CHLO</name>
<evidence type="ECO:0000256" key="3">
    <source>
        <dbReference type="ARBA" id="ARBA00022989"/>
    </source>
</evidence>
<dbReference type="SMART" id="SM00233">
    <property type="entry name" value="PH"/>
    <property type="match status" value="1"/>
</dbReference>
<gene>
    <name evidence="9" type="ORF">HKI87_02g15570</name>
</gene>
<accession>A0AAX4P1J6</accession>
<dbReference type="InterPro" id="IPR031968">
    <property type="entry name" value="VASt"/>
</dbReference>
<feature type="domain" description="PH" evidence="6">
    <location>
        <begin position="251"/>
        <end position="355"/>
    </location>
</feature>
<evidence type="ECO:0000259" key="7">
    <source>
        <dbReference type="PROSITE" id="PS50004"/>
    </source>
</evidence>
<dbReference type="SUPFAM" id="SSF50729">
    <property type="entry name" value="PH domain-like"/>
    <property type="match status" value="1"/>
</dbReference>
<dbReference type="InterPro" id="IPR011993">
    <property type="entry name" value="PH-like_dom_sf"/>
</dbReference>
<dbReference type="PROSITE" id="PS50003">
    <property type="entry name" value="PH_DOMAIN"/>
    <property type="match status" value="1"/>
</dbReference>
<dbReference type="CDD" id="cd00030">
    <property type="entry name" value="C2"/>
    <property type="match status" value="1"/>
</dbReference>
<dbReference type="AlphaFoldDB" id="A0AAX4P1J6"/>
<proteinExistence type="predicted"/>
<dbReference type="InterPro" id="IPR035892">
    <property type="entry name" value="C2_domain_sf"/>
</dbReference>
<dbReference type="PROSITE" id="PS50004">
    <property type="entry name" value="C2"/>
    <property type="match status" value="1"/>
</dbReference>
<dbReference type="InterPro" id="IPR000008">
    <property type="entry name" value="C2_dom"/>
</dbReference>
<evidence type="ECO:0000259" key="6">
    <source>
        <dbReference type="PROSITE" id="PS50003"/>
    </source>
</evidence>